<dbReference type="Proteomes" id="UP000044806">
    <property type="component" value="Unassembled WGS sequence"/>
</dbReference>
<protein>
    <submittedName>
        <fullName evidence="1">Uncharacterized protein</fullName>
    </submittedName>
</protein>
<evidence type="ECO:0000313" key="1">
    <source>
        <dbReference type="EMBL" id="CSA93770.1"/>
    </source>
</evidence>
<dbReference type="AlphaFoldDB" id="A0A655RCL4"/>
<accession>A0A655RCL4</accession>
<dbReference type="EMBL" id="CWOW01000016">
    <property type="protein sequence ID" value="CSA93770.1"/>
    <property type="molecule type" value="Genomic_DNA"/>
</dbReference>
<organism evidence="1 2">
    <name type="scientific">Vibrio cholerae</name>
    <dbReference type="NCBI Taxonomy" id="666"/>
    <lineage>
        <taxon>Bacteria</taxon>
        <taxon>Pseudomonadati</taxon>
        <taxon>Pseudomonadota</taxon>
        <taxon>Gammaproteobacteria</taxon>
        <taxon>Vibrionales</taxon>
        <taxon>Vibrionaceae</taxon>
        <taxon>Vibrio</taxon>
    </lineage>
</organism>
<gene>
    <name evidence="1" type="ORF">ERS013165_02831</name>
</gene>
<evidence type="ECO:0000313" key="2">
    <source>
        <dbReference type="Proteomes" id="UP000044806"/>
    </source>
</evidence>
<reference evidence="1 2" key="1">
    <citation type="submission" date="2015-07" db="EMBL/GenBank/DDBJ databases">
        <authorList>
            <consortium name="Pathogen Informatics"/>
        </authorList>
    </citation>
    <scope>NUCLEOTIDE SEQUENCE [LARGE SCALE GENOMIC DNA]</scope>
    <source>
        <strain evidence="1 2">A51</strain>
    </source>
</reference>
<name>A0A655RCL4_VIBCL</name>
<sequence>MVICVFLHITYSLFISRPTLTIFFSQFAYFFKLTATFLFGLTSCFFFLATF</sequence>
<proteinExistence type="predicted"/>